<name>A0A8J7MNL0_9RHOB</name>
<organism evidence="2 3">
    <name type="scientific">Fuscibacter oryzae</name>
    <dbReference type="NCBI Taxonomy" id="2803939"/>
    <lineage>
        <taxon>Bacteria</taxon>
        <taxon>Pseudomonadati</taxon>
        <taxon>Pseudomonadota</taxon>
        <taxon>Alphaproteobacteria</taxon>
        <taxon>Rhodobacterales</taxon>
        <taxon>Paracoccaceae</taxon>
        <taxon>Fuscibacter</taxon>
    </lineage>
</organism>
<accession>A0A8J7MNL0</accession>
<dbReference type="EMBL" id="JAESVP010000001">
    <property type="protein sequence ID" value="MBL4926758.1"/>
    <property type="molecule type" value="Genomic_DNA"/>
</dbReference>
<keyword evidence="1" id="KW-0732">Signal</keyword>
<evidence type="ECO:0000313" key="3">
    <source>
        <dbReference type="Proteomes" id="UP000619033"/>
    </source>
</evidence>
<sequence length="230" mass="23907">MKTTVNLTALLSACLVAAAMPVWAEEKKPNLVANAPVAAPGGAVTLAMAQELFQIGLARKDALSVLTAARLAASVDAKTVERSKTTEGTALAGQEDGTGAPVDAKAMLAKARELAGEDETLAGLVEDAEAEGTRGRMGGASQTLSALSAGQTDVWQVPFYGESYAEVAVIGDGDANLDVLVTDENGNTICFEVSWSDKMSCSFTPAWNGYFHVAVQNNGAKLNSYYLLTN</sequence>
<protein>
    <submittedName>
        <fullName evidence="2">Uncharacterized protein</fullName>
    </submittedName>
</protein>
<keyword evidence="3" id="KW-1185">Reference proteome</keyword>
<evidence type="ECO:0000313" key="2">
    <source>
        <dbReference type="EMBL" id="MBL4926758.1"/>
    </source>
</evidence>
<evidence type="ECO:0000256" key="1">
    <source>
        <dbReference type="SAM" id="SignalP"/>
    </source>
</evidence>
<comment type="caution">
    <text evidence="2">The sequence shown here is derived from an EMBL/GenBank/DDBJ whole genome shotgun (WGS) entry which is preliminary data.</text>
</comment>
<dbReference type="RefSeq" id="WP_202657570.1">
    <property type="nucleotide sequence ID" value="NZ_JAESVP010000001.1"/>
</dbReference>
<proteinExistence type="predicted"/>
<dbReference type="Proteomes" id="UP000619033">
    <property type="component" value="Unassembled WGS sequence"/>
</dbReference>
<feature type="signal peptide" evidence="1">
    <location>
        <begin position="1"/>
        <end position="24"/>
    </location>
</feature>
<dbReference type="AlphaFoldDB" id="A0A8J7MNL0"/>
<feature type="chain" id="PRO_5035149608" evidence="1">
    <location>
        <begin position="25"/>
        <end position="230"/>
    </location>
</feature>
<reference evidence="2" key="1">
    <citation type="submission" date="2021-01" db="EMBL/GenBank/DDBJ databases">
        <title>Genome seq and assembly of Tabrizicola sp. KVB23.</title>
        <authorList>
            <person name="Chhetri G."/>
        </authorList>
    </citation>
    <scope>NUCLEOTIDE SEQUENCE</scope>
    <source>
        <strain evidence="2">KVB23</strain>
    </source>
</reference>
<gene>
    <name evidence="2" type="ORF">JI744_01445</name>
</gene>